<keyword evidence="7" id="KW-1185">Reference proteome</keyword>
<keyword evidence="4" id="KW-0143">Chaperone</keyword>
<comment type="caution">
    <text evidence="6">The sequence shown here is derived from an EMBL/GenBank/DDBJ whole genome shotgun (WGS) entry which is preliminary data.</text>
</comment>
<dbReference type="EMBL" id="SMOL01000401">
    <property type="protein sequence ID" value="KAB2618366.1"/>
    <property type="molecule type" value="Genomic_DNA"/>
</dbReference>
<dbReference type="Pfam" id="PF00183">
    <property type="entry name" value="HSP90"/>
    <property type="match status" value="1"/>
</dbReference>
<organism evidence="6 7">
    <name type="scientific">Pyrus ussuriensis x Pyrus communis</name>
    <dbReference type="NCBI Taxonomy" id="2448454"/>
    <lineage>
        <taxon>Eukaryota</taxon>
        <taxon>Viridiplantae</taxon>
        <taxon>Streptophyta</taxon>
        <taxon>Embryophyta</taxon>
        <taxon>Tracheophyta</taxon>
        <taxon>Spermatophyta</taxon>
        <taxon>Magnoliopsida</taxon>
        <taxon>eudicotyledons</taxon>
        <taxon>Gunneridae</taxon>
        <taxon>Pentapetalae</taxon>
        <taxon>rosids</taxon>
        <taxon>fabids</taxon>
        <taxon>Rosales</taxon>
        <taxon>Rosaceae</taxon>
        <taxon>Amygdaloideae</taxon>
        <taxon>Maleae</taxon>
        <taxon>Pyrus</taxon>
    </lineage>
</organism>
<reference evidence="6 7" key="1">
    <citation type="submission" date="2019-09" db="EMBL/GenBank/DDBJ databases">
        <authorList>
            <person name="Ou C."/>
        </authorList>
    </citation>
    <scope>NUCLEOTIDE SEQUENCE [LARGE SCALE GENOMIC DNA]</scope>
    <source>
        <strain evidence="6">S2</strain>
        <tissue evidence="6">Leaf</tissue>
    </source>
</reference>
<protein>
    <submittedName>
        <fullName evidence="6">Heat shock protein 83-like</fullName>
    </submittedName>
</protein>
<evidence type="ECO:0000313" key="6">
    <source>
        <dbReference type="EMBL" id="KAB2618366.1"/>
    </source>
</evidence>
<dbReference type="GO" id="GO:0016887">
    <property type="term" value="F:ATP hydrolysis activity"/>
    <property type="evidence" value="ECO:0007669"/>
    <property type="project" value="InterPro"/>
</dbReference>
<feature type="region of interest" description="Disordered" evidence="5">
    <location>
        <begin position="85"/>
        <end position="116"/>
    </location>
</feature>
<sequence>MEALQARAAHNDDEQYIWESQASGSFTVTRDVSGEQLGRGTKITLFLKEDQLEYLEEIKDLVKKHSEFISYPIYLWIEKTTKKEINDDEEEETKKEEEGDVEEVDKDKDNKSKKKNIKLKGSHEIEALRNRIATS</sequence>
<evidence type="ECO:0000256" key="2">
    <source>
        <dbReference type="ARBA" id="ARBA00022741"/>
    </source>
</evidence>
<gene>
    <name evidence="6" type="ORF">D8674_014235</name>
</gene>
<keyword evidence="3" id="KW-0067">ATP-binding</keyword>
<reference evidence="7" key="2">
    <citation type="submission" date="2019-10" db="EMBL/GenBank/DDBJ databases">
        <title>A de novo genome assembly of a pear dwarfing rootstock.</title>
        <authorList>
            <person name="Wang F."/>
            <person name="Wang J."/>
            <person name="Li S."/>
            <person name="Zhang Y."/>
            <person name="Fang M."/>
            <person name="Ma L."/>
            <person name="Zhao Y."/>
            <person name="Jiang S."/>
        </authorList>
    </citation>
    <scope>NUCLEOTIDE SEQUENCE [LARGE SCALE GENOMIC DNA]</scope>
</reference>
<dbReference type="PANTHER" id="PTHR11528">
    <property type="entry name" value="HEAT SHOCK PROTEIN 90 FAMILY MEMBER"/>
    <property type="match status" value="1"/>
</dbReference>
<evidence type="ECO:0000313" key="7">
    <source>
        <dbReference type="Proteomes" id="UP000327157"/>
    </source>
</evidence>
<dbReference type="SUPFAM" id="SSF55874">
    <property type="entry name" value="ATPase domain of HSP90 chaperone/DNA topoisomerase II/histidine kinase"/>
    <property type="match status" value="1"/>
</dbReference>
<dbReference type="GO" id="GO:0005524">
    <property type="term" value="F:ATP binding"/>
    <property type="evidence" value="ECO:0007669"/>
    <property type="project" value="UniProtKB-KW"/>
</dbReference>
<comment type="similarity">
    <text evidence="1">Belongs to the heat shock protein 90 family.</text>
</comment>
<evidence type="ECO:0000256" key="1">
    <source>
        <dbReference type="ARBA" id="ARBA00008239"/>
    </source>
</evidence>
<dbReference type="Gene3D" id="3.30.565.10">
    <property type="entry name" value="Histidine kinase-like ATPase, C-terminal domain"/>
    <property type="match status" value="1"/>
</dbReference>
<accession>A0A5N5GRZ5</accession>
<name>A0A5N5GRZ5_9ROSA</name>
<dbReference type="GO" id="GO:0051082">
    <property type="term" value="F:unfolded protein binding"/>
    <property type="evidence" value="ECO:0007669"/>
    <property type="project" value="InterPro"/>
</dbReference>
<dbReference type="Proteomes" id="UP000327157">
    <property type="component" value="Chromosome 15"/>
</dbReference>
<dbReference type="InterPro" id="IPR036890">
    <property type="entry name" value="HATPase_C_sf"/>
</dbReference>
<dbReference type="AlphaFoldDB" id="A0A5N5GRZ5"/>
<proteinExistence type="inferred from homology"/>
<keyword evidence="6" id="KW-0346">Stress response</keyword>
<evidence type="ECO:0000256" key="4">
    <source>
        <dbReference type="ARBA" id="ARBA00023186"/>
    </source>
</evidence>
<evidence type="ECO:0000256" key="3">
    <source>
        <dbReference type="ARBA" id="ARBA00022840"/>
    </source>
</evidence>
<dbReference type="OrthoDB" id="1738980at2759"/>
<evidence type="ECO:0000256" key="5">
    <source>
        <dbReference type="SAM" id="MobiDB-lite"/>
    </source>
</evidence>
<dbReference type="GO" id="GO:0140662">
    <property type="term" value="F:ATP-dependent protein folding chaperone"/>
    <property type="evidence" value="ECO:0007669"/>
    <property type="project" value="InterPro"/>
</dbReference>
<dbReference type="InterPro" id="IPR001404">
    <property type="entry name" value="Hsp90_fam"/>
</dbReference>
<keyword evidence="2" id="KW-0547">Nucleotide-binding</keyword>
<reference evidence="6 7" key="3">
    <citation type="submission" date="2019-11" db="EMBL/GenBank/DDBJ databases">
        <title>A de novo genome assembly of a pear dwarfing rootstock.</title>
        <authorList>
            <person name="Wang F."/>
            <person name="Wang J."/>
            <person name="Li S."/>
            <person name="Zhang Y."/>
            <person name="Fang M."/>
            <person name="Ma L."/>
            <person name="Zhao Y."/>
            <person name="Jiang S."/>
        </authorList>
    </citation>
    <scope>NUCLEOTIDE SEQUENCE [LARGE SCALE GENOMIC DNA]</scope>
    <source>
        <strain evidence="6">S2</strain>
        <tissue evidence="6">Leaf</tissue>
    </source>
</reference>